<dbReference type="CDD" id="cd00082">
    <property type="entry name" value="HisKA"/>
    <property type="match status" value="1"/>
</dbReference>
<dbReference type="Pfam" id="PF08448">
    <property type="entry name" value="PAS_4"/>
    <property type="match status" value="2"/>
</dbReference>
<accession>A0A538TI48</accession>
<dbReference type="AlphaFoldDB" id="A0A538TI48"/>
<dbReference type="InterPro" id="IPR005467">
    <property type="entry name" value="His_kinase_dom"/>
</dbReference>
<evidence type="ECO:0000256" key="3">
    <source>
        <dbReference type="ARBA" id="ARBA00022553"/>
    </source>
</evidence>
<evidence type="ECO:0000259" key="6">
    <source>
        <dbReference type="PROSITE" id="PS50110"/>
    </source>
</evidence>
<evidence type="ECO:0000256" key="2">
    <source>
        <dbReference type="ARBA" id="ARBA00012438"/>
    </source>
</evidence>
<evidence type="ECO:0000259" key="8">
    <source>
        <dbReference type="PROSITE" id="PS50113"/>
    </source>
</evidence>
<sequence length="816" mass="90317">MTTALLALGVAVTCAAIVFLLGRVRSLKRSARGLNEEVVAHLRALLAVSPEGLWRVDPRGITLEVSASMAEMLGYRPEEIVGRHFQEFTSPESLEVAGTAFARALKGETTQFEATALRRDGGGVRVMVTTHPILDKSGHFVEGFGIVRDITVRHRVETERYNALSLLEAALESTADGLLVVDREGRIVRFNERFARMWGIPPEVLQSRDDQRALESVLAQLDEPEQFLSKVRKLYATPEAESFDTLRFRDGRVFERYSLPQKLDGEVVGRVWSFRDVTDREQALADQRLATEREATIARNLDAALFTFSLDPNGRILRYEYVSRGAEALYGIPARDLDQDPNFWMRRVHPDDVKNIALPALQQLRKLQPASIEIRYETSKGIWRWHRSRLTPRLESDGLVYVDGFETDVTDRISLEEQFRHAQKMEAVGQLAGGVAHDFNNILTAVIGYADLLLSRMSKNDPSRPAVEEIHKGGERAASLTRQLLAFSRRAATQPRIVDLNAAIRNLEPMVRRLVDERIRFELNLSETIRRVRIDPTQLEQVIVNLAVNARDAMPEGGVISIQTDCMELAAAQAQSSFGIDPGSYVRLRVRDTGGGIGPEVMQHIFEPFFTTKAPGRGTGLGLATVYGIVRQHGGCVRVDSELGHGTEFEILLPEVAAPEQAAGLEQAAAPEPRVADFPGGTETVLLVEDDPALLLMARESLSELGYRVLAVSSASEALRVLDRETARIGILVTDVVMPGMGGRELGERVKGTFPDLPILFVSGYTRDPVLTQSPERTGIQFLEKPYTALALARKVREILDSSRGKSARGASHVAG</sequence>
<dbReference type="SUPFAM" id="SSF55785">
    <property type="entry name" value="PYP-like sensor domain (PAS domain)"/>
    <property type="match status" value="3"/>
</dbReference>
<name>A0A538TI48_UNCEI</name>
<dbReference type="InterPro" id="IPR004358">
    <property type="entry name" value="Sig_transdc_His_kin-like_C"/>
</dbReference>
<evidence type="ECO:0000259" key="5">
    <source>
        <dbReference type="PROSITE" id="PS50109"/>
    </source>
</evidence>
<evidence type="ECO:0000259" key="7">
    <source>
        <dbReference type="PROSITE" id="PS50112"/>
    </source>
</evidence>
<dbReference type="GO" id="GO:0000155">
    <property type="term" value="F:phosphorelay sensor kinase activity"/>
    <property type="evidence" value="ECO:0007669"/>
    <property type="project" value="InterPro"/>
</dbReference>
<dbReference type="SUPFAM" id="SSF55874">
    <property type="entry name" value="ATPase domain of HSP90 chaperone/DNA topoisomerase II/histidine kinase"/>
    <property type="match status" value="1"/>
</dbReference>
<feature type="domain" description="PAC" evidence="8">
    <location>
        <begin position="370"/>
        <end position="421"/>
    </location>
</feature>
<dbReference type="InterPro" id="IPR036097">
    <property type="entry name" value="HisK_dim/P_sf"/>
</dbReference>
<comment type="caution">
    <text evidence="9">The sequence shown here is derived from an EMBL/GenBank/DDBJ whole genome shotgun (WGS) entry which is preliminary data.</text>
</comment>
<feature type="domain" description="PAS" evidence="7">
    <location>
        <begin position="163"/>
        <end position="225"/>
    </location>
</feature>
<dbReference type="Pfam" id="PF00512">
    <property type="entry name" value="HisKA"/>
    <property type="match status" value="1"/>
</dbReference>
<dbReference type="InterPro" id="IPR011006">
    <property type="entry name" value="CheY-like_superfamily"/>
</dbReference>
<gene>
    <name evidence="9" type="ORF">E6K79_10360</name>
</gene>
<dbReference type="Gene3D" id="1.10.287.130">
    <property type="match status" value="1"/>
</dbReference>
<feature type="domain" description="PAS" evidence="7">
    <location>
        <begin position="38"/>
        <end position="108"/>
    </location>
</feature>
<dbReference type="PROSITE" id="PS50113">
    <property type="entry name" value="PAC"/>
    <property type="match status" value="2"/>
</dbReference>
<dbReference type="PRINTS" id="PR00344">
    <property type="entry name" value="BCTRLSENSOR"/>
</dbReference>
<dbReference type="PROSITE" id="PS50110">
    <property type="entry name" value="RESPONSE_REGULATORY"/>
    <property type="match status" value="1"/>
</dbReference>
<dbReference type="InterPro" id="IPR013655">
    <property type="entry name" value="PAS_fold_3"/>
</dbReference>
<dbReference type="InterPro" id="IPR001789">
    <property type="entry name" value="Sig_transdc_resp-reg_receiver"/>
</dbReference>
<feature type="domain" description="Response regulatory" evidence="6">
    <location>
        <begin position="684"/>
        <end position="800"/>
    </location>
</feature>
<feature type="domain" description="Histidine kinase" evidence="5">
    <location>
        <begin position="434"/>
        <end position="657"/>
    </location>
</feature>
<dbReference type="EMBL" id="VBOZ01000032">
    <property type="protein sequence ID" value="TMQ63296.1"/>
    <property type="molecule type" value="Genomic_DNA"/>
</dbReference>
<dbReference type="PROSITE" id="PS50112">
    <property type="entry name" value="PAS"/>
    <property type="match status" value="2"/>
</dbReference>
<evidence type="ECO:0000313" key="10">
    <source>
        <dbReference type="Proteomes" id="UP000317691"/>
    </source>
</evidence>
<dbReference type="Pfam" id="PF08447">
    <property type="entry name" value="PAS_3"/>
    <property type="match status" value="1"/>
</dbReference>
<dbReference type="Proteomes" id="UP000317691">
    <property type="component" value="Unassembled WGS sequence"/>
</dbReference>
<dbReference type="CDD" id="cd00130">
    <property type="entry name" value="PAS"/>
    <property type="match status" value="3"/>
</dbReference>
<dbReference type="Gene3D" id="3.40.50.2300">
    <property type="match status" value="1"/>
</dbReference>
<dbReference type="SMART" id="SM00387">
    <property type="entry name" value="HATPase_c"/>
    <property type="match status" value="1"/>
</dbReference>
<dbReference type="Gene3D" id="3.30.450.20">
    <property type="entry name" value="PAS domain"/>
    <property type="match status" value="3"/>
</dbReference>
<dbReference type="InterPro" id="IPR003594">
    <property type="entry name" value="HATPase_dom"/>
</dbReference>
<dbReference type="SMART" id="SM00388">
    <property type="entry name" value="HisKA"/>
    <property type="match status" value="1"/>
</dbReference>
<reference evidence="9 10" key="1">
    <citation type="journal article" date="2019" name="Nat. Microbiol.">
        <title>Mediterranean grassland soil C-N compound turnover is dependent on rainfall and depth, and is mediated by genomically divergent microorganisms.</title>
        <authorList>
            <person name="Diamond S."/>
            <person name="Andeer P.F."/>
            <person name="Li Z."/>
            <person name="Crits-Christoph A."/>
            <person name="Burstein D."/>
            <person name="Anantharaman K."/>
            <person name="Lane K.R."/>
            <person name="Thomas B.C."/>
            <person name="Pan C."/>
            <person name="Northen T.R."/>
            <person name="Banfield J.F."/>
        </authorList>
    </citation>
    <scope>NUCLEOTIDE SEQUENCE [LARGE SCALE GENOMIC DNA]</scope>
    <source>
        <strain evidence="9">WS_9</strain>
    </source>
</reference>
<dbReference type="InterPro" id="IPR035965">
    <property type="entry name" value="PAS-like_dom_sf"/>
</dbReference>
<feature type="modified residue" description="4-aspartylphosphate" evidence="4">
    <location>
        <position position="735"/>
    </location>
</feature>
<dbReference type="InterPro" id="IPR003661">
    <property type="entry name" value="HisK_dim/P_dom"/>
</dbReference>
<dbReference type="Pfam" id="PF02518">
    <property type="entry name" value="HATPase_c"/>
    <property type="match status" value="1"/>
</dbReference>
<dbReference type="Pfam" id="PF00072">
    <property type="entry name" value="Response_reg"/>
    <property type="match status" value="1"/>
</dbReference>
<evidence type="ECO:0000256" key="4">
    <source>
        <dbReference type="PROSITE-ProRule" id="PRU00169"/>
    </source>
</evidence>
<feature type="domain" description="PAC" evidence="8">
    <location>
        <begin position="110"/>
        <end position="162"/>
    </location>
</feature>
<dbReference type="InterPro" id="IPR013656">
    <property type="entry name" value="PAS_4"/>
</dbReference>
<dbReference type="PROSITE" id="PS50109">
    <property type="entry name" value="HIS_KIN"/>
    <property type="match status" value="1"/>
</dbReference>
<dbReference type="SMART" id="SM00448">
    <property type="entry name" value="REC"/>
    <property type="match status" value="1"/>
</dbReference>
<organism evidence="9 10">
    <name type="scientific">Eiseniibacteriota bacterium</name>
    <dbReference type="NCBI Taxonomy" id="2212470"/>
    <lineage>
        <taxon>Bacteria</taxon>
        <taxon>Candidatus Eiseniibacteriota</taxon>
    </lineage>
</organism>
<dbReference type="SMART" id="SM00086">
    <property type="entry name" value="PAC"/>
    <property type="match status" value="2"/>
</dbReference>
<dbReference type="SMART" id="SM00091">
    <property type="entry name" value="PAS"/>
    <property type="match status" value="3"/>
</dbReference>
<dbReference type="SUPFAM" id="SSF52172">
    <property type="entry name" value="CheY-like"/>
    <property type="match status" value="1"/>
</dbReference>
<dbReference type="PANTHER" id="PTHR43065">
    <property type="entry name" value="SENSOR HISTIDINE KINASE"/>
    <property type="match status" value="1"/>
</dbReference>
<evidence type="ECO:0000313" key="9">
    <source>
        <dbReference type="EMBL" id="TMQ63296.1"/>
    </source>
</evidence>
<dbReference type="InterPro" id="IPR000700">
    <property type="entry name" value="PAS-assoc_C"/>
</dbReference>
<dbReference type="InterPro" id="IPR036890">
    <property type="entry name" value="HATPase_C_sf"/>
</dbReference>
<dbReference type="SUPFAM" id="SSF47384">
    <property type="entry name" value="Homodimeric domain of signal transducing histidine kinase"/>
    <property type="match status" value="1"/>
</dbReference>
<keyword evidence="3 4" id="KW-0597">Phosphoprotein</keyword>
<dbReference type="PANTHER" id="PTHR43065:SF42">
    <property type="entry name" value="TWO-COMPONENT SENSOR PPRA"/>
    <property type="match status" value="1"/>
</dbReference>
<protein>
    <recommendedName>
        <fullName evidence="2">histidine kinase</fullName>
        <ecNumber evidence="2">2.7.13.3</ecNumber>
    </recommendedName>
</protein>
<comment type="catalytic activity">
    <reaction evidence="1">
        <text>ATP + protein L-histidine = ADP + protein N-phospho-L-histidine.</text>
        <dbReference type="EC" id="2.7.13.3"/>
    </reaction>
</comment>
<dbReference type="InterPro" id="IPR000014">
    <property type="entry name" value="PAS"/>
</dbReference>
<dbReference type="Gene3D" id="3.30.565.10">
    <property type="entry name" value="Histidine kinase-like ATPase, C-terminal domain"/>
    <property type="match status" value="1"/>
</dbReference>
<dbReference type="InterPro" id="IPR001610">
    <property type="entry name" value="PAC"/>
</dbReference>
<dbReference type="NCBIfam" id="TIGR00229">
    <property type="entry name" value="sensory_box"/>
    <property type="match status" value="2"/>
</dbReference>
<proteinExistence type="predicted"/>
<evidence type="ECO:0000256" key="1">
    <source>
        <dbReference type="ARBA" id="ARBA00000085"/>
    </source>
</evidence>
<dbReference type="EC" id="2.7.13.3" evidence="2"/>